<name>A0AAE7WF57_9CAUD</name>
<feature type="region of interest" description="Disordered" evidence="1">
    <location>
        <begin position="206"/>
        <end position="233"/>
    </location>
</feature>
<keyword evidence="2" id="KW-0418">Kinase</keyword>
<keyword evidence="3" id="KW-1185">Reference proteome</keyword>
<organism evidence="2 3">
    <name type="scientific">Kosakonia phage Kc263</name>
    <dbReference type="NCBI Taxonomy" id="2863194"/>
    <lineage>
        <taxon>Viruses</taxon>
        <taxon>Duplodnaviria</taxon>
        <taxon>Heunggongvirae</taxon>
        <taxon>Uroviricota</taxon>
        <taxon>Caudoviricetes</taxon>
        <taxon>Chimalliviridae</taxon>
        <taxon>Branisovskavirus</taxon>
        <taxon>Branisovskavirus Kc263</taxon>
    </lineage>
</organism>
<evidence type="ECO:0000313" key="3">
    <source>
        <dbReference type="Proteomes" id="UP000828443"/>
    </source>
</evidence>
<evidence type="ECO:0000256" key="1">
    <source>
        <dbReference type="SAM" id="MobiDB-lite"/>
    </source>
</evidence>
<dbReference type="GO" id="GO:0016301">
    <property type="term" value="F:kinase activity"/>
    <property type="evidence" value="ECO:0007669"/>
    <property type="project" value="UniProtKB-KW"/>
</dbReference>
<dbReference type="GeneID" id="77953115"/>
<protein>
    <submittedName>
        <fullName evidence="2">Polynucleotide kinase</fullName>
    </submittedName>
</protein>
<proteinExistence type="predicted"/>
<keyword evidence="2" id="KW-0808">Transferase</keyword>
<dbReference type="EMBL" id="MZ348422">
    <property type="protein sequence ID" value="QYN79938.1"/>
    <property type="molecule type" value="Genomic_DNA"/>
</dbReference>
<dbReference type="Proteomes" id="UP000828443">
    <property type="component" value="Segment"/>
</dbReference>
<evidence type="ECO:0000313" key="2">
    <source>
        <dbReference type="EMBL" id="QYN79938.1"/>
    </source>
</evidence>
<accession>A0AAE7WF57</accession>
<dbReference type="KEGG" id="vg:77953115"/>
<sequence length="557" mass="62378">MKLVLSAFPGTGKSEIFKRANELGLKPAFVEFNDYSQEYELHIAKANGIPVFDSDSSKFDKSAFPGNYIKHIQNVLATCENVLILVSSHDNVREALREAGVDYYLAYPQIELKADYIERYKGRGSPEAFVNMMEEKWVDFISSCENDPTPHKGILSEGEYLVDYLKTILNAERYPTAIINGTESIGDVVSDAEGNPVAVVSETGLQPLSEASEDNPEPGPGPGPEVNDEPSETTHYENVAAALEMEGDIVVLERVVEVCQTSERDGMEGYEDNGAVFVNAAGDIKARYEVDIEPTLAGMEGFLDSLKNAFTAIGEKLKGQPKKEHLAKIQKWLFQANDAVKVYSTDKWMNQQTFINVGKTKIMVPTSMADVKDVDGIKKILEMYIKTIEGKQKEYLPNVMARLKAGLAVFNKFERKAEADDAEEQLRKHLPIKPEPLPRIKPSDLEPLFNRTMVKSELPVLNKDQVKVVVGIISNLLDTASDLEKQREKAYVGPSWDDFYSSDFFDPIVDSKEVSELAAACEWDTCTSDLYEISRVYELHMYPVAKFLEMWILQSVK</sequence>
<dbReference type="RefSeq" id="YP_010676750.1">
    <property type="nucleotide sequence ID" value="NC_071015.1"/>
</dbReference>
<reference evidence="2" key="1">
    <citation type="journal article" date="2021" name="Viruses">
        <title>Novel Viruses That Lyse Plant and Human Strains of Kosakonia cowanii.</title>
        <authorList>
            <person name="Petrzik K."/>
            <person name="Brazdova S."/>
            <person name="Krawczyk K."/>
        </authorList>
    </citation>
    <scope>NUCLEOTIDE SEQUENCE</scope>
</reference>